<dbReference type="Pfam" id="PF00656">
    <property type="entry name" value="Peptidase_C14"/>
    <property type="match status" value="1"/>
</dbReference>
<keyword evidence="3" id="KW-1185">Reference proteome</keyword>
<evidence type="ECO:0000313" key="3">
    <source>
        <dbReference type="Proteomes" id="UP001470230"/>
    </source>
</evidence>
<evidence type="ECO:0000313" key="2">
    <source>
        <dbReference type="EMBL" id="KAK8844353.1"/>
    </source>
</evidence>
<sequence>MSKKEKEEFQYIDKPNIGLKRSAYIRKAVKLDNKDDQFSAKSFYKVRKSSTKSDVVDSFRRIGMCLNKISFSTLPKANISKVCFVTICNLDETNESYGVGPLNDAYLFAFIHYKLGYKVVFLYNPDKSRFVKSLKFFTAHTTSCLALYYSGPDSYSKISQINHGILFNYNEYITDDEISILVGQYGDAALRVFVFQDGICGGTIVNIKTARSASKGNCPDIVTFTVSKNDLTPKEKRLSHGIYTYYFCKLIRQFSESSVRRMAELLNMSMKRFGVSVTPTVSGDELLERSMIQGASTVFGASAAPA</sequence>
<evidence type="ECO:0000259" key="1">
    <source>
        <dbReference type="Pfam" id="PF00656"/>
    </source>
</evidence>
<dbReference type="InterPro" id="IPR011600">
    <property type="entry name" value="Pept_C14_caspase"/>
</dbReference>
<feature type="domain" description="Peptidase C14 caspase" evidence="1">
    <location>
        <begin position="100"/>
        <end position="271"/>
    </location>
</feature>
<dbReference type="Proteomes" id="UP001470230">
    <property type="component" value="Unassembled WGS sequence"/>
</dbReference>
<accession>A0ABR2HCC6</accession>
<reference evidence="2 3" key="1">
    <citation type="submission" date="2024-04" db="EMBL/GenBank/DDBJ databases">
        <title>Tritrichomonas musculus Genome.</title>
        <authorList>
            <person name="Alves-Ferreira E."/>
            <person name="Grigg M."/>
            <person name="Lorenzi H."/>
            <person name="Galac M."/>
        </authorList>
    </citation>
    <scope>NUCLEOTIDE SEQUENCE [LARGE SCALE GENOMIC DNA]</scope>
    <source>
        <strain evidence="2 3">EAF2021</strain>
    </source>
</reference>
<organism evidence="2 3">
    <name type="scientific">Tritrichomonas musculus</name>
    <dbReference type="NCBI Taxonomy" id="1915356"/>
    <lineage>
        <taxon>Eukaryota</taxon>
        <taxon>Metamonada</taxon>
        <taxon>Parabasalia</taxon>
        <taxon>Tritrichomonadida</taxon>
        <taxon>Tritrichomonadidae</taxon>
        <taxon>Tritrichomonas</taxon>
    </lineage>
</organism>
<dbReference type="InterPro" id="IPR029030">
    <property type="entry name" value="Caspase-like_dom_sf"/>
</dbReference>
<proteinExistence type="predicted"/>
<gene>
    <name evidence="2" type="ORF">M9Y10_024567</name>
</gene>
<dbReference type="SUPFAM" id="SSF52129">
    <property type="entry name" value="Caspase-like"/>
    <property type="match status" value="1"/>
</dbReference>
<name>A0ABR2HCC6_9EUKA</name>
<protein>
    <recommendedName>
        <fullName evidence="1">Peptidase C14 caspase domain-containing protein</fullName>
    </recommendedName>
</protein>
<dbReference type="EMBL" id="JAPFFF010000033">
    <property type="protein sequence ID" value="KAK8844353.1"/>
    <property type="molecule type" value="Genomic_DNA"/>
</dbReference>
<comment type="caution">
    <text evidence="2">The sequence shown here is derived from an EMBL/GenBank/DDBJ whole genome shotgun (WGS) entry which is preliminary data.</text>
</comment>